<dbReference type="Proteomes" id="UP000694892">
    <property type="component" value="Chromosome 4L"/>
</dbReference>
<organism evidence="15 16">
    <name type="scientific">Xenopus laevis</name>
    <name type="common">African clawed frog</name>
    <dbReference type="NCBI Taxonomy" id="8355"/>
    <lineage>
        <taxon>Eukaryota</taxon>
        <taxon>Metazoa</taxon>
        <taxon>Chordata</taxon>
        <taxon>Craniata</taxon>
        <taxon>Vertebrata</taxon>
        <taxon>Euteleostomi</taxon>
        <taxon>Amphibia</taxon>
        <taxon>Batrachia</taxon>
        <taxon>Anura</taxon>
        <taxon>Pipoidea</taxon>
        <taxon>Pipidae</taxon>
        <taxon>Xenopodinae</taxon>
        <taxon>Xenopus</taxon>
        <taxon>Xenopus</taxon>
    </lineage>
</organism>
<feature type="compositionally biased region" description="Polar residues" evidence="12">
    <location>
        <begin position="1313"/>
        <end position="1324"/>
    </location>
</feature>
<keyword evidence="9 11" id="KW-0175">Coiled coil</keyword>
<dbReference type="InterPro" id="IPR002999">
    <property type="entry name" value="Tudor"/>
</dbReference>
<gene>
    <name evidence="15" type="ORF">XELAEV_18023287mg</name>
</gene>
<evidence type="ECO:0000256" key="11">
    <source>
        <dbReference type="SAM" id="Coils"/>
    </source>
</evidence>
<feature type="region of interest" description="Disordered" evidence="12">
    <location>
        <begin position="1247"/>
        <end position="1324"/>
    </location>
</feature>
<dbReference type="Pfam" id="PF10211">
    <property type="entry name" value="Ax_dynein_light"/>
    <property type="match status" value="1"/>
</dbReference>
<dbReference type="Gene3D" id="2.30.30.140">
    <property type="match status" value="1"/>
</dbReference>
<evidence type="ECO:0000259" key="13">
    <source>
        <dbReference type="PROSITE" id="PS50304"/>
    </source>
</evidence>
<dbReference type="Gene3D" id="2.40.50.90">
    <property type="match status" value="1"/>
</dbReference>
<dbReference type="CDD" id="cd20419">
    <property type="entry name" value="Tudor_TDRD5"/>
    <property type="match status" value="1"/>
</dbReference>
<dbReference type="InterPro" id="IPR035437">
    <property type="entry name" value="SNase_OB-fold_sf"/>
</dbReference>
<keyword evidence="5" id="KW-0963">Cytoplasm</keyword>
<dbReference type="EMBL" id="CM004472">
    <property type="protein sequence ID" value="OCT85123.1"/>
    <property type="molecule type" value="Genomic_DNA"/>
</dbReference>
<dbReference type="FunFam" id="2.30.30.140:FF:000051">
    <property type="entry name" value="Tudor domain-containing protein 5"/>
    <property type="match status" value="1"/>
</dbReference>
<keyword evidence="8" id="KW-0744">Spermatogenesis</keyword>
<feature type="compositionally biased region" description="Polar residues" evidence="12">
    <location>
        <begin position="1272"/>
        <end position="1291"/>
    </location>
</feature>
<dbReference type="InterPro" id="IPR041966">
    <property type="entry name" value="LOTUS-like"/>
</dbReference>
<feature type="domain" description="HTH OST-type" evidence="14">
    <location>
        <begin position="1137"/>
        <end position="1212"/>
    </location>
</feature>
<protein>
    <recommendedName>
        <fullName evidence="3">Tudor domain-containing protein 5</fullName>
    </recommendedName>
</protein>
<dbReference type="InterPro" id="IPR052845">
    <property type="entry name" value="Axonemal_dynein_LC_domain"/>
</dbReference>
<dbReference type="CDD" id="cd09976">
    <property type="entry name" value="LOTUS_3_TDRD5"/>
    <property type="match status" value="1"/>
</dbReference>
<comment type="subcellular location">
    <subcellularLocation>
        <location evidence="1">Cytoplasm</location>
    </subcellularLocation>
</comment>
<evidence type="ECO:0000256" key="6">
    <source>
        <dbReference type="ARBA" id="ARBA00022737"/>
    </source>
</evidence>
<feature type="region of interest" description="Disordered" evidence="12">
    <location>
        <begin position="1"/>
        <end position="50"/>
    </location>
</feature>
<dbReference type="PANTHER" id="PTHR23052">
    <property type="entry name" value="AXONEMAL DYNEIN LIGHT CHAIN DOMAIN-CONTAINING PROTEIN 1"/>
    <property type="match status" value="1"/>
</dbReference>
<comment type="similarity">
    <text evidence="2">Belongs to the TDRD5 family.</text>
</comment>
<sequence>MSVTGFPSPPVQPRPSGRRELPSRSLVPLVQSSTEKCGDPGQSHPGTISQHKDYIPREILQILTSANSAPEKLDLAPLAKTRKDAKVCLRPTDNAWHHQLRRSKFNHLIDQPVCLKGAGRDISFLYDVILSDKRSVTSLQPISCNNDMPQEGGIQGSLVPEEYYIVKNKGVLGLEYHEDKYTTLLRDDEKKLRLFPSLKPSGRSEVLQLMKVMDSMLKDAGVDEQDLRLEGPTPIHNLLELLKAEQNIYNIVFHEVIRQVSVECVERGELLAKLRQRYAMLLDKIPRQVLSLYNDLLAQRALDRCLTEEIIHFKDSIEDMTNELYQVREHDLRVSRDANQAHAELAKALNEAKKNANVLDEYRDLYELQRSRLEKHLVHLTEERDLWSSATYMIAKKVIERNKLHLAQKLCMCEKSWTNDIRHFIVMLASTSAKDLIQIQQITESWRVHMTRFDQDVQRNEESNREKIWMIRNDLDKWQQHFQDNVFVNGRFEEVHEDVIELVSQDLRKWDSMLNEELQQFEGCQLLSYQESLNIALDIQKQWTELGEKVLRRHQSSDGDVTPEEKALVDMKGKIQQLCEQYRRRIEGENGVADSLMAFSSSLKEWTLHVSALKGTLHGIRECDWSQFWELISEWNNLTYKILGLIGIQELNEETSSETYERMVLGDVFKKLQQWVLSMTSGTERDDQQLSSEVNVLHTAMVLLMVNVLLHLTPDYPPDLSELSVAALSLEEDFSQVTVKKMQEDAVSLSVKLKQFSCFIVGCCQEMVEDISIHKTGHMDEDPDYELKKLETIKNSCNEWIETCQLLLSEITNDSDLTMTSQDLDGRSFEEVRVLQNRGIDSKNGTEIEDSISEQTAEVDHVAKPEECSTELGETALSYEITEHGDTKNMSVKEQEIIPENHITRKDPAPDESTINQEIRIIWHDGNIHRKSLKGEDIPVSIEGFLTGSRPGTAKSIQAFDSLRSLEYLKQRLLEAELRAQKADEKSEALDEQLKAALLKIQELEKTPKSCEIEEMEQERIMQRVQKDVRSLLIASKNGLSIQELEQDYRMMIGSQIPLRSLGYKSTMELLLDMPNVVQIHTQMDGTVNLSAVVDEATRKIADLVSCQKDRSTARSRNRRRNIRPRCPVDLVRRGRVSPVLPATVKSDLRDLLSLSPLLLSELEKAFFSRFGRSFQYTRYGFYSMLEVLRSISDIVEVKQTRTGSLLVLRKSETGHISASLCVKKSLDCQPAAVPNKTSCVFEKCLNEPQRPEKKPSEPATSLKISPPEFQKFSSQEPQSITSSRSFLHSSSNKEPDVNRNVSLGESKKSIENKTSPAVPSNNVVMNNSLVKNSETFESLFTRMSKPVSHVEADHANASEPNSSDLNWLEKKLEKELKLCLARKGAGGSVSDDLRSDIKHVVNQHSNGLNISQLPTAFKSFTGKDLPFKELGFMSVMELVGSLGDILCLESTDEGKDWKLFGAKKEDLVDEFSAGLRSTNSSLSSWNSTRQSTAPLKPVGTIFSKVDEKLWWGPLELKVCSTEQIDIPPDAVRNQKLHCLPRIKHSLMIGVYVESIESPSQFYVRCCGKDTSEKLEDMMIEMRHCYSNECVSERYIVPDNCISVGQIYALRVPGDVWWYRVIVHSIKNSELLDVFYPDFGNVATVKKSWLRFLKNCYMKVPAQAVPSSLPFVTSTEAQWSTQAIKRFRQLCSCLPLVGLVLQYVQDVLVIFLCDTSSAEDVYLHQLLIAQGLAKMEQEHACKKVSRNTFMHYLTPSQEKPQEESSKSSVPSESSQSEVLCTKETVLQVIDEVDPEMPYLEAFPTDTDVWDENWVFSDGAGDSNTTPTIPKVETQKQENKISKEQKQPFKFCMDSGDASVVHRPLEEFYISLIKSSKSQESTDIQQSSHTEEQHLAEKSHRCTAEQLQGGSSSSMLCEKKLYYENKDLTYCQQQSKCSFSPLIGFQKLQIPRSATPAALGPAARLATAGRLLYWASDSH</sequence>
<evidence type="ECO:0000259" key="14">
    <source>
        <dbReference type="PROSITE" id="PS51644"/>
    </source>
</evidence>
<dbReference type="InterPro" id="IPR019347">
    <property type="entry name" value="Axonemal_dynein_light_chain"/>
</dbReference>
<feature type="region of interest" description="Disordered" evidence="12">
    <location>
        <begin position="1879"/>
        <end position="1906"/>
    </location>
</feature>
<proteinExistence type="inferred from homology"/>
<evidence type="ECO:0000313" key="15">
    <source>
        <dbReference type="EMBL" id="OCT85123.1"/>
    </source>
</evidence>
<dbReference type="Pfam" id="PF00567">
    <property type="entry name" value="TUDOR"/>
    <property type="match status" value="1"/>
</dbReference>
<evidence type="ECO:0000256" key="12">
    <source>
        <dbReference type="SAM" id="MobiDB-lite"/>
    </source>
</evidence>
<keyword evidence="4" id="KW-0217">Developmental protein</keyword>
<evidence type="ECO:0000256" key="10">
    <source>
        <dbReference type="ARBA" id="ARBA00056456"/>
    </source>
</evidence>
<dbReference type="PROSITE" id="PS51644">
    <property type="entry name" value="HTH_OST"/>
    <property type="match status" value="3"/>
</dbReference>
<dbReference type="PROSITE" id="PS50304">
    <property type="entry name" value="TUDOR"/>
    <property type="match status" value="1"/>
</dbReference>
<feature type="coiled-coil region" evidence="11">
    <location>
        <begin position="966"/>
        <end position="1007"/>
    </location>
</feature>
<dbReference type="InterPro" id="IPR037982">
    <property type="entry name" value="TDRD5_LOTUS_2"/>
</dbReference>
<evidence type="ECO:0000256" key="9">
    <source>
        <dbReference type="ARBA" id="ARBA00023054"/>
    </source>
</evidence>
<dbReference type="CDD" id="cd09975">
    <property type="entry name" value="LOTUS_2_TDRD5"/>
    <property type="match status" value="1"/>
</dbReference>
<dbReference type="GO" id="GO:0007283">
    <property type="term" value="P:spermatogenesis"/>
    <property type="evidence" value="ECO:0007669"/>
    <property type="project" value="UniProtKB-KW"/>
</dbReference>
<dbReference type="GO" id="GO:0005737">
    <property type="term" value="C:cytoplasm"/>
    <property type="evidence" value="ECO:0007669"/>
    <property type="project" value="UniProtKB-SubCell"/>
</dbReference>
<feature type="domain" description="HTH OST-type" evidence="14">
    <location>
        <begin position="1390"/>
        <end position="1464"/>
    </location>
</feature>
<dbReference type="Gene3D" id="3.30.420.610">
    <property type="entry name" value="LOTUS domain-like"/>
    <property type="match status" value="3"/>
</dbReference>
<accession>A0A974D4R7</accession>
<evidence type="ECO:0000256" key="8">
    <source>
        <dbReference type="ARBA" id="ARBA00022871"/>
    </source>
</evidence>
<dbReference type="InterPro" id="IPR025605">
    <property type="entry name" value="OST-HTH/LOTUS_dom"/>
</dbReference>
<feature type="domain" description="HTH OST-type" evidence="14">
    <location>
        <begin position="1021"/>
        <end position="1094"/>
    </location>
</feature>
<dbReference type="SUPFAM" id="SSF63748">
    <property type="entry name" value="Tudor/PWWP/MBT"/>
    <property type="match status" value="1"/>
</dbReference>
<feature type="compositionally biased region" description="Basic and acidic residues" evidence="12">
    <location>
        <begin position="1888"/>
        <end position="1902"/>
    </location>
</feature>
<name>A0A974D4R7_XENLA</name>
<feature type="domain" description="Tudor" evidence="13">
    <location>
        <begin position="1601"/>
        <end position="1660"/>
    </location>
</feature>
<feature type="coiled-coil region" evidence="11">
    <location>
        <begin position="335"/>
        <end position="383"/>
    </location>
</feature>
<feature type="region of interest" description="Disordered" evidence="12">
    <location>
        <begin position="1754"/>
        <end position="1778"/>
    </location>
</feature>
<dbReference type="Pfam" id="PF12872">
    <property type="entry name" value="OST-HTH"/>
    <property type="match status" value="3"/>
</dbReference>
<evidence type="ECO:0000256" key="7">
    <source>
        <dbReference type="ARBA" id="ARBA00022782"/>
    </source>
</evidence>
<evidence type="ECO:0000256" key="1">
    <source>
        <dbReference type="ARBA" id="ARBA00004496"/>
    </source>
</evidence>
<dbReference type="GO" id="GO:0007281">
    <property type="term" value="P:germ cell development"/>
    <property type="evidence" value="ECO:0007669"/>
    <property type="project" value="InterPro"/>
</dbReference>
<evidence type="ECO:0000256" key="3">
    <source>
        <dbReference type="ARBA" id="ARBA00013420"/>
    </source>
</evidence>
<keyword evidence="6" id="KW-0677">Repeat</keyword>
<feature type="region of interest" description="Disordered" evidence="12">
    <location>
        <begin position="1818"/>
        <end position="1839"/>
    </location>
</feature>
<evidence type="ECO:0000256" key="2">
    <source>
        <dbReference type="ARBA" id="ARBA00010384"/>
    </source>
</evidence>
<evidence type="ECO:0000256" key="5">
    <source>
        <dbReference type="ARBA" id="ARBA00022490"/>
    </source>
</evidence>
<evidence type="ECO:0000313" key="16">
    <source>
        <dbReference type="Proteomes" id="UP000694892"/>
    </source>
</evidence>
<dbReference type="FunFam" id="3.30.420.610:FF:000011">
    <property type="entry name" value="tudor domain-containing protein 5 isoform X3"/>
    <property type="match status" value="1"/>
</dbReference>
<evidence type="ECO:0000256" key="4">
    <source>
        <dbReference type="ARBA" id="ARBA00022473"/>
    </source>
</evidence>
<feature type="compositionally biased region" description="Low complexity" evidence="12">
    <location>
        <begin position="1766"/>
        <end position="1778"/>
    </location>
</feature>
<dbReference type="PANTHER" id="PTHR23052:SF1">
    <property type="entry name" value="AXONEMAL DYNEIN LIGHT CHAIN DOMAIN-CONTAINING PROTEIN 1"/>
    <property type="match status" value="1"/>
</dbReference>
<comment type="function">
    <text evidence="10">Required during spermiogenesis to participate in the repression transposable elements and prevent their mobilization, which is essential for the germline integrity. Probably acts via the piRNA metabolic process, which mediates the repression of transposable elements during meiosis by forming complexes composed of piRNAs and Piwi proteins and govern the methylation and subsequent repression of transposons.</text>
</comment>
<keyword evidence="7" id="KW-0221">Differentiation</keyword>
<reference evidence="16" key="1">
    <citation type="journal article" date="2016" name="Nature">
        <title>Genome evolution in the allotetraploid frog Xenopus laevis.</title>
        <authorList>
            <person name="Session A.M."/>
            <person name="Uno Y."/>
            <person name="Kwon T."/>
            <person name="Chapman J.A."/>
            <person name="Toyoda A."/>
            <person name="Takahashi S."/>
            <person name="Fukui A."/>
            <person name="Hikosaka A."/>
            <person name="Suzuki A."/>
            <person name="Kondo M."/>
            <person name="van Heeringen S.J."/>
            <person name="Quigley I."/>
            <person name="Heinz S."/>
            <person name="Ogino H."/>
            <person name="Ochi H."/>
            <person name="Hellsten U."/>
            <person name="Lyons J.B."/>
            <person name="Simakov O."/>
            <person name="Putnam N."/>
            <person name="Stites J."/>
            <person name="Kuroki Y."/>
            <person name="Tanaka T."/>
            <person name="Michiue T."/>
            <person name="Watanabe M."/>
            <person name="Bogdanovic O."/>
            <person name="Lister R."/>
            <person name="Georgiou G."/>
            <person name="Paranjpe S.S."/>
            <person name="van Kruijsbergen I."/>
            <person name="Shu S."/>
            <person name="Carlson J."/>
            <person name="Kinoshita T."/>
            <person name="Ohta Y."/>
            <person name="Mawaribuchi S."/>
            <person name="Jenkins J."/>
            <person name="Grimwood J."/>
            <person name="Schmutz J."/>
            <person name="Mitros T."/>
            <person name="Mozaffari S.V."/>
            <person name="Suzuki Y."/>
            <person name="Haramoto Y."/>
            <person name="Yamamoto T.S."/>
            <person name="Takagi C."/>
            <person name="Heald R."/>
            <person name="Miller K."/>
            <person name="Haudenschild C."/>
            <person name="Kitzman J."/>
            <person name="Nakayama T."/>
            <person name="Izutsu Y."/>
            <person name="Robert J."/>
            <person name="Fortriede J."/>
            <person name="Burns K."/>
            <person name="Lotay V."/>
            <person name="Karimi K."/>
            <person name="Yasuoka Y."/>
            <person name="Dichmann D.S."/>
            <person name="Flajnik M.F."/>
            <person name="Houston D.W."/>
            <person name="Shendure J."/>
            <person name="DuPasquier L."/>
            <person name="Vize P.D."/>
            <person name="Zorn A.M."/>
            <person name="Ito M."/>
            <person name="Marcotte E.M."/>
            <person name="Wallingford J.B."/>
            <person name="Ito Y."/>
            <person name="Asashima M."/>
            <person name="Ueno N."/>
            <person name="Matsuda Y."/>
            <person name="Veenstra G.J."/>
            <person name="Fujiyama A."/>
            <person name="Harland R.M."/>
            <person name="Taira M."/>
            <person name="Rokhsar D.S."/>
        </authorList>
    </citation>
    <scope>NUCLEOTIDE SEQUENCE [LARGE SCALE GENOMIC DNA]</scope>
    <source>
        <strain evidence="16">J</strain>
    </source>
</reference>